<evidence type="ECO:0000313" key="3">
    <source>
        <dbReference type="Proteomes" id="UP000215902"/>
    </source>
</evidence>
<gene>
    <name evidence="2" type="ORF">BOX15_Mlig011467g1</name>
</gene>
<dbReference type="Proteomes" id="UP000215902">
    <property type="component" value="Unassembled WGS sequence"/>
</dbReference>
<feature type="region of interest" description="Disordered" evidence="1">
    <location>
        <begin position="1"/>
        <end position="26"/>
    </location>
</feature>
<reference evidence="2 3" key="1">
    <citation type="submission" date="2017-06" db="EMBL/GenBank/DDBJ databases">
        <title>A platform for efficient transgenesis in Macrostomum lignano, a flatworm model organism for stem cell research.</title>
        <authorList>
            <person name="Berezikov E."/>
        </authorList>
    </citation>
    <scope>NUCLEOTIDE SEQUENCE [LARGE SCALE GENOMIC DNA]</scope>
    <source>
        <strain evidence="2">DV1</strain>
        <tissue evidence="2">Whole organism</tissue>
    </source>
</reference>
<feature type="region of interest" description="Disordered" evidence="1">
    <location>
        <begin position="72"/>
        <end position="116"/>
    </location>
</feature>
<dbReference type="OrthoDB" id="6156669at2759"/>
<keyword evidence="3" id="KW-1185">Reference proteome</keyword>
<feature type="compositionally biased region" description="Polar residues" evidence="1">
    <location>
        <begin position="96"/>
        <end position="116"/>
    </location>
</feature>
<name>A0A267GWY1_9PLAT</name>
<accession>A0A267GWY1</accession>
<proteinExistence type="predicted"/>
<organism evidence="2 3">
    <name type="scientific">Macrostomum lignano</name>
    <dbReference type="NCBI Taxonomy" id="282301"/>
    <lineage>
        <taxon>Eukaryota</taxon>
        <taxon>Metazoa</taxon>
        <taxon>Spiralia</taxon>
        <taxon>Lophotrochozoa</taxon>
        <taxon>Platyhelminthes</taxon>
        <taxon>Rhabditophora</taxon>
        <taxon>Macrostomorpha</taxon>
        <taxon>Macrostomida</taxon>
        <taxon>Macrostomidae</taxon>
        <taxon>Macrostomum</taxon>
    </lineage>
</organism>
<dbReference type="AlphaFoldDB" id="A0A267GWY1"/>
<evidence type="ECO:0000313" key="2">
    <source>
        <dbReference type="EMBL" id="PAA90548.1"/>
    </source>
</evidence>
<dbReference type="EMBL" id="NIVC01000108">
    <property type="protein sequence ID" value="PAA90548.1"/>
    <property type="molecule type" value="Genomic_DNA"/>
</dbReference>
<comment type="caution">
    <text evidence="2">The sequence shown here is derived from an EMBL/GenBank/DDBJ whole genome shotgun (WGS) entry which is preliminary data.</text>
</comment>
<protein>
    <submittedName>
        <fullName evidence="2">Uncharacterized protein</fullName>
    </submittedName>
</protein>
<evidence type="ECO:0000256" key="1">
    <source>
        <dbReference type="SAM" id="MobiDB-lite"/>
    </source>
</evidence>
<sequence length="116" mass="11681">MDAPGAAGGCDDIFPPRVPPPVFRSPNPVRRRHQLDAASEATSAAVAAAVAAAAASKRSVVADPLYFNPRPAAPGAADEDSTFVAGGGQKFDFQNPPATAASTGGQSQSMKTLDSS</sequence>